<sequence>MTSNANKRHPCEWPGCGKAFNRSDHLQRHMLNHGPEDSSCPRCSAIFKRQDLLDRHIARHRQKDEEAGGEGLGVVSTRKRMWRDADGNVVEDRPRPAPHFAPAQQQQQQSAPLPPSAMMSDQWHMPDDFLAPDNQALVSPPPSIPSLDGNHAECLPSSMTPEDLQAQFQLTQFTTPPMTDLYDFFIDDSSWESQNAQSGIQDPSAAMLDDMFHPDTASSFNMPFTTMDNYNWLLEVEKTLPSGSEAPRQPEIATAPTPAPPASSTATLPPEKIPPTSTSSRARSWQSFRAQASRSTPTVDEISRSHVLDVIVQSAPSAPDGSLITRYHPLLSLPAMQLYCDLFFRQFNVCYPLIHKARFRPSSAEPLLLLSVLLLGATYGDKDAHRLAVCIHDTMRSQIIQHAAFTATPELWVLQTILLVECFGKSRAGQKQHDMSHLFHGMLINLIRRSDCQSVRATESTNSAADPEARWSYAMDVEQRKRVAFLCFLWDTQHAVLFSQSLCMSAFELRTTLPCGPAAWEAESAETWAKEYRQESEVTFLSVLKAYMCPGHRSLLKPINALSRLLVLHGLMSIAWDMKRRDQTSLGSIGAASEWKSRLAQSYDAWKTDFDGYCMNTMMLLKDSPSLKQEFIRFNASSVAIYHAAHIVLNVEILDLQIYAGAQHIIGRPINTHDRERSRRVVKEWASQDTAAASRAAWHAAQLLRDGIMNLDDWDVDKAFHYPWCLYIATLTCWAFHFAHNDNEGTHRTSDTLGELHDTAWDATTDMNSLISGMTGWGPECLSQLAGKYSTTGLTSVVATHLSNIRWAVIYEGMKVLKGLIPQPSEIEYEDSLG</sequence>
<dbReference type="PANTHER" id="PTHR40626">
    <property type="entry name" value="MIP31509P"/>
    <property type="match status" value="1"/>
</dbReference>
<dbReference type="EMBL" id="JAVFHQ010000076">
    <property type="protein sequence ID" value="KAK4540020.1"/>
    <property type="molecule type" value="Genomic_DNA"/>
</dbReference>
<dbReference type="Gene3D" id="3.30.160.60">
    <property type="entry name" value="Classic Zinc Finger"/>
    <property type="match status" value="1"/>
</dbReference>
<keyword evidence="2" id="KW-0479">Metal-binding</keyword>
<dbReference type="CDD" id="cd12148">
    <property type="entry name" value="fungal_TF_MHR"/>
    <property type="match status" value="1"/>
</dbReference>
<keyword evidence="3" id="KW-0677">Repeat</keyword>
<evidence type="ECO:0000259" key="9">
    <source>
        <dbReference type="PROSITE" id="PS50157"/>
    </source>
</evidence>
<gene>
    <name evidence="10" type="ORF">LTR36_009836</name>
</gene>
<dbReference type="GO" id="GO:0006351">
    <property type="term" value="P:DNA-templated transcription"/>
    <property type="evidence" value="ECO:0007669"/>
    <property type="project" value="InterPro"/>
</dbReference>
<dbReference type="FunFam" id="3.30.160.60:FF:000072">
    <property type="entry name" value="zinc finger protein 143 isoform X1"/>
    <property type="match status" value="1"/>
</dbReference>
<dbReference type="GO" id="GO:0000978">
    <property type="term" value="F:RNA polymerase II cis-regulatory region sequence-specific DNA binding"/>
    <property type="evidence" value="ECO:0007669"/>
    <property type="project" value="InterPro"/>
</dbReference>
<dbReference type="InterPro" id="IPR013087">
    <property type="entry name" value="Znf_C2H2_type"/>
</dbReference>
<evidence type="ECO:0000256" key="8">
    <source>
        <dbReference type="SAM" id="MobiDB-lite"/>
    </source>
</evidence>
<name>A0AAV9J501_9PEZI</name>
<dbReference type="Pfam" id="PF00096">
    <property type="entry name" value="zf-C2H2"/>
    <property type="match status" value="1"/>
</dbReference>
<evidence type="ECO:0000313" key="10">
    <source>
        <dbReference type="EMBL" id="KAK4540020.1"/>
    </source>
</evidence>
<evidence type="ECO:0000256" key="5">
    <source>
        <dbReference type="ARBA" id="ARBA00022833"/>
    </source>
</evidence>
<keyword evidence="6" id="KW-0539">Nucleus</keyword>
<evidence type="ECO:0000256" key="7">
    <source>
        <dbReference type="PROSITE-ProRule" id="PRU00042"/>
    </source>
</evidence>
<feature type="compositionally biased region" description="Polar residues" evidence="8">
    <location>
        <begin position="275"/>
        <end position="285"/>
    </location>
</feature>
<dbReference type="GO" id="GO:0008270">
    <property type="term" value="F:zinc ion binding"/>
    <property type="evidence" value="ECO:0007669"/>
    <property type="project" value="UniProtKB-KW"/>
</dbReference>
<dbReference type="GO" id="GO:0000785">
    <property type="term" value="C:chromatin"/>
    <property type="evidence" value="ECO:0007669"/>
    <property type="project" value="TreeGrafter"/>
</dbReference>
<dbReference type="PROSITE" id="PS50157">
    <property type="entry name" value="ZINC_FINGER_C2H2_2"/>
    <property type="match status" value="1"/>
</dbReference>
<evidence type="ECO:0000256" key="4">
    <source>
        <dbReference type="ARBA" id="ARBA00022771"/>
    </source>
</evidence>
<evidence type="ECO:0000256" key="2">
    <source>
        <dbReference type="ARBA" id="ARBA00022723"/>
    </source>
</evidence>
<evidence type="ECO:0000256" key="3">
    <source>
        <dbReference type="ARBA" id="ARBA00022737"/>
    </source>
</evidence>
<dbReference type="InterPro" id="IPR036236">
    <property type="entry name" value="Znf_C2H2_sf"/>
</dbReference>
<feature type="compositionally biased region" description="Low complexity" evidence="8">
    <location>
        <begin position="98"/>
        <end position="111"/>
    </location>
</feature>
<dbReference type="GO" id="GO:0000981">
    <property type="term" value="F:DNA-binding transcription factor activity, RNA polymerase II-specific"/>
    <property type="evidence" value="ECO:0007669"/>
    <property type="project" value="InterPro"/>
</dbReference>
<comment type="caution">
    <text evidence="10">The sequence shown here is derived from an EMBL/GenBank/DDBJ whole genome shotgun (WGS) entry which is preliminary data.</text>
</comment>
<keyword evidence="11" id="KW-1185">Reference proteome</keyword>
<dbReference type="Pfam" id="PF04082">
    <property type="entry name" value="Fungal_trans"/>
    <property type="match status" value="1"/>
</dbReference>
<dbReference type="AlphaFoldDB" id="A0AAV9J501"/>
<comment type="subcellular location">
    <subcellularLocation>
        <location evidence="1">Nucleus</location>
    </subcellularLocation>
</comment>
<protein>
    <recommendedName>
        <fullName evidence="9">C2H2-type domain-containing protein</fullName>
    </recommendedName>
</protein>
<organism evidence="10 11">
    <name type="scientific">Oleoguttula mirabilis</name>
    <dbReference type="NCBI Taxonomy" id="1507867"/>
    <lineage>
        <taxon>Eukaryota</taxon>
        <taxon>Fungi</taxon>
        <taxon>Dikarya</taxon>
        <taxon>Ascomycota</taxon>
        <taxon>Pezizomycotina</taxon>
        <taxon>Dothideomycetes</taxon>
        <taxon>Dothideomycetidae</taxon>
        <taxon>Mycosphaerellales</taxon>
        <taxon>Teratosphaeriaceae</taxon>
        <taxon>Oleoguttula</taxon>
    </lineage>
</organism>
<dbReference type="SUPFAM" id="SSF57667">
    <property type="entry name" value="beta-beta-alpha zinc fingers"/>
    <property type="match status" value="1"/>
</dbReference>
<dbReference type="InterPro" id="IPR007219">
    <property type="entry name" value="XnlR_reg_dom"/>
</dbReference>
<proteinExistence type="predicted"/>
<feature type="domain" description="C2H2-type" evidence="9">
    <location>
        <begin position="9"/>
        <end position="38"/>
    </location>
</feature>
<dbReference type="InterPro" id="IPR051059">
    <property type="entry name" value="VerF-like"/>
</dbReference>
<dbReference type="GO" id="GO:0005634">
    <property type="term" value="C:nucleus"/>
    <property type="evidence" value="ECO:0007669"/>
    <property type="project" value="UniProtKB-SubCell"/>
</dbReference>
<feature type="region of interest" description="Disordered" evidence="8">
    <location>
        <begin position="241"/>
        <end position="285"/>
    </location>
</feature>
<dbReference type="PROSITE" id="PS00028">
    <property type="entry name" value="ZINC_FINGER_C2H2_1"/>
    <property type="match status" value="2"/>
</dbReference>
<evidence type="ECO:0000256" key="1">
    <source>
        <dbReference type="ARBA" id="ARBA00004123"/>
    </source>
</evidence>
<evidence type="ECO:0000256" key="6">
    <source>
        <dbReference type="ARBA" id="ARBA00023242"/>
    </source>
</evidence>
<reference evidence="10 11" key="1">
    <citation type="submission" date="2021-11" db="EMBL/GenBank/DDBJ databases">
        <title>Black yeast isolated from Biological Soil Crust.</title>
        <authorList>
            <person name="Kurbessoian T."/>
        </authorList>
    </citation>
    <scope>NUCLEOTIDE SEQUENCE [LARGE SCALE GENOMIC DNA]</scope>
    <source>
        <strain evidence="10 11">CCFEE 5522</strain>
    </source>
</reference>
<keyword evidence="4 7" id="KW-0863">Zinc-finger</keyword>
<evidence type="ECO:0000313" key="11">
    <source>
        <dbReference type="Proteomes" id="UP001324427"/>
    </source>
</evidence>
<keyword evidence="5" id="KW-0862">Zinc</keyword>
<dbReference type="PANTHER" id="PTHR40626:SF18">
    <property type="entry name" value="NICOTINATE CATABOLISM CLUSTER-SPECIFIC TRANSCRIPTION FACTOR"/>
    <property type="match status" value="1"/>
</dbReference>
<dbReference type="SMART" id="SM00355">
    <property type="entry name" value="ZnF_C2H2"/>
    <property type="match status" value="2"/>
</dbReference>
<accession>A0AAV9J501</accession>
<feature type="region of interest" description="Disordered" evidence="8">
    <location>
        <begin position="88"/>
        <end position="158"/>
    </location>
</feature>
<dbReference type="Proteomes" id="UP001324427">
    <property type="component" value="Unassembled WGS sequence"/>
</dbReference>